<sequence length="52" mass="5935">MREHQWSTVSTHRTAEGPVRYQRCRCGRWRTLQGVEVVAAPVAACRPLERAA</sequence>
<proteinExistence type="predicted"/>
<evidence type="ECO:0000313" key="2">
    <source>
        <dbReference type="Proteomes" id="UP000295705"/>
    </source>
</evidence>
<organism evidence="1 2">
    <name type="scientific">Actinomycetospora succinea</name>
    <dbReference type="NCBI Taxonomy" id="663603"/>
    <lineage>
        <taxon>Bacteria</taxon>
        <taxon>Bacillati</taxon>
        <taxon>Actinomycetota</taxon>
        <taxon>Actinomycetes</taxon>
        <taxon>Pseudonocardiales</taxon>
        <taxon>Pseudonocardiaceae</taxon>
        <taxon>Actinomycetospora</taxon>
    </lineage>
</organism>
<accession>A0A4V3DAI9</accession>
<comment type="caution">
    <text evidence="1">The sequence shown here is derived from an EMBL/GenBank/DDBJ whole genome shotgun (WGS) entry which is preliminary data.</text>
</comment>
<dbReference type="RefSeq" id="WP_166659762.1">
    <property type="nucleotide sequence ID" value="NZ_BAABHR010000007.1"/>
</dbReference>
<keyword evidence="2" id="KW-1185">Reference proteome</keyword>
<dbReference type="AlphaFoldDB" id="A0A4V3DAI9"/>
<dbReference type="Proteomes" id="UP000295705">
    <property type="component" value="Unassembled WGS sequence"/>
</dbReference>
<reference evidence="1 2" key="1">
    <citation type="submission" date="2019-03" db="EMBL/GenBank/DDBJ databases">
        <title>Genomic Encyclopedia of Type Strains, Phase IV (KMG-IV): sequencing the most valuable type-strain genomes for metagenomic binning, comparative biology and taxonomic classification.</title>
        <authorList>
            <person name="Goeker M."/>
        </authorList>
    </citation>
    <scope>NUCLEOTIDE SEQUENCE [LARGE SCALE GENOMIC DNA]</scope>
    <source>
        <strain evidence="1 2">DSM 45775</strain>
    </source>
</reference>
<evidence type="ECO:0000313" key="1">
    <source>
        <dbReference type="EMBL" id="TDQ62483.1"/>
    </source>
</evidence>
<name>A0A4V3DAI9_9PSEU</name>
<protein>
    <submittedName>
        <fullName evidence="1">Uncharacterized protein</fullName>
    </submittedName>
</protein>
<dbReference type="EMBL" id="SNYO01000002">
    <property type="protein sequence ID" value="TDQ62483.1"/>
    <property type="molecule type" value="Genomic_DNA"/>
</dbReference>
<gene>
    <name evidence="1" type="ORF">EV188_102137</name>
</gene>